<protein>
    <submittedName>
        <fullName evidence="1">Uncharacterized protein</fullName>
    </submittedName>
</protein>
<proteinExistence type="predicted"/>
<sequence>MADPALLKTNRRQWEYLRDRVIALGDMPEAPVLDRGIMQCSILRRPASQVTEQQRHQAELALRTLQAQVYAINDRESSRRTFSHSNAPPPALNPQWSSAFQANAPQMSAHPSREAGVVGQHGSMRFCGNGVCEDCTIL</sequence>
<dbReference type="AlphaFoldDB" id="A0A7S1JHC7"/>
<evidence type="ECO:0000313" key="1">
    <source>
        <dbReference type="EMBL" id="CAD9044076.1"/>
    </source>
</evidence>
<gene>
    <name evidence="1" type="ORF">EGYM00392_LOCUS55259</name>
</gene>
<reference evidence="1" key="1">
    <citation type="submission" date="2021-01" db="EMBL/GenBank/DDBJ databases">
        <authorList>
            <person name="Corre E."/>
            <person name="Pelletier E."/>
            <person name="Niang G."/>
            <person name="Scheremetjew M."/>
            <person name="Finn R."/>
            <person name="Kale V."/>
            <person name="Holt S."/>
            <person name="Cochrane G."/>
            <person name="Meng A."/>
            <person name="Brown T."/>
            <person name="Cohen L."/>
        </authorList>
    </citation>
    <scope>NUCLEOTIDE SEQUENCE</scope>
    <source>
        <strain evidence="1">NIES-381</strain>
    </source>
</reference>
<dbReference type="EMBL" id="HBGA01151991">
    <property type="protein sequence ID" value="CAD9044076.1"/>
    <property type="molecule type" value="Transcribed_RNA"/>
</dbReference>
<accession>A0A7S1JHC7</accession>
<organism evidence="1">
    <name type="scientific">Eutreptiella gymnastica</name>
    <dbReference type="NCBI Taxonomy" id="73025"/>
    <lineage>
        <taxon>Eukaryota</taxon>
        <taxon>Discoba</taxon>
        <taxon>Euglenozoa</taxon>
        <taxon>Euglenida</taxon>
        <taxon>Spirocuta</taxon>
        <taxon>Euglenophyceae</taxon>
        <taxon>Eutreptiales</taxon>
        <taxon>Eutreptiaceae</taxon>
        <taxon>Eutreptiella</taxon>
    </lineage>
</organism>
<name>A0A7S1JHC7_9EUGL</name>